<evidence type="ECO:0000256" key="1">
    <source>
        <dbReference type="ARBA" id="ARBA00004429"/>
    </source>
</evidence>
<comment type="similarity">
    <text evidence="8 9">Belongs to the TRAP transporter small permease family.</text>
</comment>
<dbReference type="GO" id="GO:0015740">
    <property type="term" value="P:C4-dicarboxylate transport"/>
    <property type="evidence" value="ECO:0007669"/>
    <property type="project" value="TreeGrafter"/>
</dbReference>
<keyword evidence="7 9" id="KW-0472">Membrane</keyword>
<name>A0AAU9QHY0_9VIBR</name>
<dbReference type="EMBL" id="CAKMUD010000057">
    <property type="protein sequence ID" value="CAH1579114.1"/>
    <property type="molecule type" value="Genomic_DNA"/>
</dbReference>
<feature type="domain" description="Tripartite ATP-independent periplasmic transporters DctQ component" evidence="10">
    <location>
        <begin position="32"/>
        <end position="155"/>
    </location>
</feature>
<keyword evidence="2 9" id="KW-0813">Transport</keyword>
<feature type="transmembrane region" description="Helical" evidence="9">
    <location>
        <begin position="20"/>
        <end position="42"/>
    </location>
</feature>
<keyword evidence="4 9" id="KW-0997">Cell inner membrane</keyword>
<protein>
    <recommendedName>
        <fullName evidence="9">TRAP transporter small permease protein</fullName>
    </recommendedName>
</protein>
<dbReference type="Proteomes" id="UP001295462">
    <property type="component" value="Unassembled WGS sequence"/>
</dbReference>
<comment type="subcellular location">
    <subcellularLocation>
        <location evidence="1 9">Cell inner membrane</location>
        <topology evidence="1 9">Multi-pass membrane protein</topology>
    </subcellularLocation>
</comment>
<feature type="transmembrane region" description="Helical" evidence="9">
    <location>
        <begin position="132"/>
        <end position="150"/>
    </location>
</feature>
<dbReference type="PANTHER" id="PTHR35011">
    <property type="entry name" value="2,3-DIKETO-L-GULONATE TRAP TRANSPORTER SMALL PERMEASE PROTEIN YIAM"/>
    <property type="match status" value="1"/>
</dbReference>
<proteinExistence type="inferred from homology"/>
<comment type="subunit">
    <text evidence="9">The complex comprises the extracytoplasmic solute receptor protein and the two transmembrane proteins.</text>
</comment>
<feature type="transmembrane region" description="Helical" evidence="9">
    <location>
        <begin position="91"/>
        <end position="112"/>
    </location>
</feature>
<dbReference type="Pfam" id="PF04290">
    <property type="entry name" value="DctQ"/>
    <property type="match status" value="1"/>
</dbReference>
<reference evidence="11" key="1">
    <citation type="submission" date="2022-01" db="EMBL/GenBank/DDBJ databases">
        <authorList>
            <person name="Lagorce A."/>
        </authorList>
    </citation>
    <scope>NUCLEOTIDE SEQUENCE</scope>
    <source>
        <strain evidence="11">Th15_F1_A12</strain>
    </source>
</reference>
<organism evidence="11 12">
    <name type="scientific">Vibrio jasicida</name>
    <dbReference type="NCBI Taxonomy" id="766224"/>
    <lineage>
        <taxon>Bacteria</taxon>
        <taxon>Pseudomonadati</taxon>
        <taxon>Pseudomonadota</taxon>
        <taxon>Gammaproteobacteria</taxon>
        <taxon>Vibrionales</taxon>
        <taxon>Vibrionaceae</taxon>
        <taxon>Vibrio</taxon>
    </lineage>
</organism>
<evidence type="ECO:0000259" key="10">
    <source>
        <dbReference type="Pfam" id="PF04290"/>
    </source>
</evidence>
<evidence type="ECO:0000256" key="9">
    <source>
        <dbReference type="RuleBase" id="RU369079"/>
    </source>
</evidence>
<evidence type="ECO:0000256" key="8">
    <source>
        <dbReference type="ARBA" id="ARBA00038436"/>
    </source>
</evidence>
<gene>
    <name evidence="11" type="ORF">THF1A12_150157</name>
</gene>
<evidence type="ECO:0000256" key="7">
    <source>
        <dbReference type="ARBA" id="ARBA00023136"/>
    </source>
</evidence>
<dbReference type="PANTHER" id="PTHR35011:SF2">
    <property type="entry name" value="2,3-DIKETO-L-GULONATE TRAP TRANSPORTER SMALL PERMEASE PROTEIN YIAM"/>
    <property type="match status" value="1"/>
</dbReference>
<feature type="transmembrane region" description="Helical" evidence="9">
    <location>
        <begin position="54"/>
        <end position="70"/>
    </location>
</feature>
<evidence type="ECO:0000313" key="11">
    <source>
        <dbReference type="EMBL" id="CAH1579114.1"/>
    </source>
</evidence>
<dbReference type="AlphaFoldDB" id="A0AAU9QHY0"/>
<comment type="function">
    <text evidence="9">Part of the tripartite ATP-independent periplasmic (TRAP) transport system.</text>
</comment>
<dbReference type="GO" id="GO:0005886">
    <property type="term" value="C:plasma membrane"/>
    <property type="evidence" value="ECO:0007669"/>
    <property type="project" value="UniProtKB-SubCell"/>
</dbReference>
<evidence type="ECO:0000313" key="12">
    <source>
        <dbReference type="Proteomes" id="UP001295462"/>
    </source>
</evidence>
<evidence type="ECO:0000256" key="2">
    <source>
        <dbReference type="ARBA" id="ARBA00022448"/>
    </source>
</evidence>
<sequence>MMKDLLHKISVATEKLERFLIMIAILVMMTNSTANAIGRYAFNKSLFFSEELNQFLIVTVTFVGFAYAVRQGRNIRMTAVYDSLSFRAQKILTTMIAFCTALLMFYLAYQGLLYVEELKSINRLSPALQFPVYWVYSIIPIGFAIAGLQYSMSFIMNLLHQEIYVSFDVIENKTSAKGEFE</sequence>
<evidence type="ECO:0000256" key="4">
    <source>
        <dbReference type="ARBA" id="ARBA00022519"/>
    </source>
</evidence>
<keyword evidence="3" id="KW-1003">Cell membrane</keyword>
<evidence type="ECO:0000256" key="5">
    <source>
        <dbReference type="ARBA" id="ARBA00022692"/>
    </source>
</evidence>
<evidence type="ECO:0000256" key="3">
    <source>
        <dbReference type="ARBA" id="ARBA00022475"/>
    </source>
</evidence>
<dbReference type="InterPro" id="IPR055348">
    <property type="entry name" value="DctQ"/>
</dbReference>
<evidence type="ECO:0000256" key="6">
    <source>
        <dbReference type="ARBA" id="ARBA00022989"/>
    </source>
</evidence>
<keyword evidence="5 9" id="KW-0812">Transmembrane</keyword>
<accession>A0AAU9QHY0</accession>
<keyword evidence="6 9" id="KW-1133">Transmembrane helix</keyword>
<dbReference type="InterPro" id="IPR007387">
    <property type="entry name" value="TRAP_DctQ"/>
</dbReference>
<comment type="caution">
    <text evidence="11">The sequence shown here is derived from an EMBL/GenBank/DDBJ whole genome shotgun (WGS) entry which is preliminary data.</text>
</comment>
<dbReference type="GO" id="GO:0022857">
    <property type="term" value="F:transmembrane transporter activity"/>
    <property type="evidence" value="ECO:0007669"/>
    <property type="project" value="UniProtKB-UniRule"/>
</dbReference>